<evidence type="ECO:0000313" key="4">
    <source>
        <dbReference type="Proteomes" id="UP001153365"/>
    </source>
</evidence>
<dbReference type="GO" id="GO:0003723">
    <property type="term" value="F:RNA binding"/>
    <property type="evidence" value="ECO:0007669"/>
    <property type="project" value="TreeGrafter"/>
</dbReference>
<comment type="caution">
    <text evidence="3">The sequence shown here is derived from an EMBL/GenBank/DDBJ whole genome shotgun (WGS) entry which is preliminary data.</text>
</comment>
<protein>
    <recommendedName>
        <fullName evidence="2">Xrn1 N-terminal domain-containing protein</fullName>
    </recommendedName>
</protein>
<feature type="region of interest" description="Disordered" evidence="1">
    <location>
        <begin position="129"/>
        <end position="172"/>
    </location>
</feature>
<dbReference type="GO" id="GO:0000956">
    <property type="term" value="P:nuclear-transcribed mRNA catabolic process"/>
    <property type="evidence" value="ECO:0007669"/>
    <property type="project" value="TreeGrafter"/>
</dbReference>
<dbReference type="GO" id="GO:0004534">
    <property type="term" value="F:5'-3' RNA exonuclease activity"/>
    <property type="evidence" value="ECO:0007669"/>
    <property type="project" value="TreeGrafter"/>
</dbReference>
<evidence type="ECO:0000259" key="2">
    <source>
        <dbReference type="Pfam" id="PF03159"/>
    </source>
</evidence>
<evidence type="ECO:0000313" key="3">
    <source>
        <dbReference type="EMBL" id="CAH7681889.1"/>
    </source>
</evidence>
<proteinExistence type="predicted"/>
<accession>A0AAV0B7E6</accession>
<dbReference type="Pfam" id="PF03159">
    <property type="entry name" value="XRN_N"/>
    <property type="match status" value="1"/>
</dbReference>
<keyword evidence="4" id="KW-1185">Reference proteome</keyword>
<dbReference type="PANTHER" id="PTHR12341:SF41">
    <property type="entry name" value="5'-3' EXORIBONUCLEASE 2"/>
    <property type="match status" value="1"/>
</dbReference>
<sequence length="178" mass="20725">MEFIFRSRTQPSYNPNTRHMIYRLDADLIMLSLATHDPNFKALREDVFSDERRRKECNIWGQLVITVASRANEFDIKHKPTDRKPFIFLDVSTLREYHAVELNMPQKAEERQDHIFKRLKIEADSRQKNMQFPHNSPPQSLPSSTDSSSLAPRLPPKPSFSPTSLKASVDPVDFLDWA</sequence>
<dbReference type="PANTHER" id="PTHR12341">
    <property type="entry name" value="5'-&gt;3' EXORIBONUCLEASE"/>
    <property type="match status" value="1"/>
</dbReference>
<reference evidence="3" key="1">
    <citation type="submission" date="2022-06" db="EMBL/GenBank/DDBJ databases">
        <authorList>
            <consortium name="SYNGENTA / RWTH Aachen University"/>
        </authorList>
    </citation>
    <scope>NUCLEOTIDE SEQUENCE</scope>
</reference>
<dbReference type="Gene3D" id="3.40.50.12390">
    <property type="match status" value="1"/>
</dbReference>
<dbReference type="AlphaFoldDB" id="A0AAV0B7E6"/>
<dbReference type="InterPro" id="IPR027073">
    <property type="entry name" value="5_3_exoribonuclease"/>
</dbReference>
<evidence type="ECO:0000256" key="1">
    <source>
        <dbReference type="SAM" id="MobiDB-lite"/>
    </source>
</evidence>
<dbReference type="GO" id="GO:0005634">
    <property type="term" value="C:nucleus"/>
    <property type="evidence" value="ECO:0007669"/>
    <property type="project" value="TreeGrafter"/>
</dbReference>
<organism evidence="3 4">
    <name type="scientific">Phakopsora pachyrhizi</name>
    <name type="common">Asian soybean rust disease fungus</name>
    <dbReference type="NCBI Taxonomy" id="170000"/>
    <lineage>
        <taxon>Eukaryota</taxon>
        <taxon>Fungi</taxon>
        <taxon>Dikarya</taxon>
        <taxon>Basidiomycota</taxon>
        <taxon>Pucciniomycotina</taxon>
        <taxon>Pucciniomycetes</taxon>
        <taxon>Pucciniales</taxon>
        <taxon>Phakopsoraceae</taxon>
        <taxon>Phakopsora</taxon>
    </lineage>
</organism>
<feature type="domain" description="Xrn1 N-terminal" evidence="2">
    <location>
        <begin position="1"/>
        <end position="46"/>
    </location>
</feature>
<dbReference type="Proteomes" id="UP001153365">
    <property type="component" value="Unassembled WGS sequence"/>
</dbReference>
<dbReference type="EMBL" id="CALTRL010003752">
    <property type="protein sequence ID" value="CAH7681889.1"/>
    <property type="molecule type" value="Genomic_DNA"/>
</dbReference>
<name>A0AAV0B7E6_PHAPC</name>
<feature type="compositionally biased region" description="Low complexity" evidence="1">
    <location>
        <begin position="141"/>
        <end position="152"/>
    </location>
</feature>
<gene>
    <name evidence="3" type="ORF">PPACK8108_LOCUS14556</name>
</gene>
<dbReference type="InterPro" id="IPR004859">
    <property type="entry name" value="Xrn1_N"/>
</dbReference>